<dbReference type="NCBIfam" id="TIGR01229">
    <property type="entry name" value="rocF_arginase"/>
    <property type="match status" value="1"/>
</dbReference>
<dbReference type="PANTHER" id="PTHR43782">
    <property type="entry name" value="ARGINASE"/>
    <property type="match status" value="1"/>
</dbReference>
<dbReference type="GO" id="GO:0000050">
    <property type="term" value="P:urea cycle"/>
    <property type="evidence" value="ECO:0007669"/>
    <property type="project" value="UniProtKB-UniPathway"/>
</dbReference>
<feature type="binding site" evidence="10">
    <location>
        <position position="130"/>
    </location>
    <ligand>
        <name>Mn(2+)</name>
        <dbReference type="ChEBI" id="CHEBI:29035"/>
        <label>1</label>
    </ligand>
</feature>
<keyword evidence="6 12" id="KW-0378">Hydrolase</keyword>
<evidence type="ECO:0000256" key="11">
    <source>
        <dbReference type="PROSITE-ProRule" id="PRU00742"/>
    </source>
</evidence>
<dbReference type="PANTHER" id="PTHR43782:SF3">
    <property type="entry name" value="ARGINASE"/>
    <property type="match status" value="1"/>
</dbReference>
<dbReference type="Proteomes" id="UP000006620">
    <property type="component" value="Chromosome"/>
</dbReference>
<sequence>MLMKLATNQRDISLIGVPLQLGADRAGVELGPHALRTSNIQQRLEYLGHRVHDTGDIHVNRLDPCAPGEKLKYLAEIARVNAELAQRVAAEMGRGHFPLVIGGDHSVAIGTIKGVLQHVNRLGVIWFDAHPDVNTEETTGSGNIHGMSLAVMLGYGHKSLISIGGEQAKINPRNVVIIGARSIDPGERIFLREQGIRVFTMHEIDKYGMRAVMDEAMERVTDGTDGVHLSLDLDGMDPQEAPGVGTPVSGGITYRESHYAMETLYESGALVSAEIVEVNPMLDIGNKTARAAVELAGSVFGERIL</sequence>
<evidence type="ECO:0000256" key="10">
    <source>
        <dbReference type="PIRSR" id="PIRSR036979-1"/>
    </source>
</evidence>
<feature type="binding site" evidence="10">
    <location>
        <position position="105"/>
    </location>
    <ligand>
        <name>Mn(2+)</name>
        <dbReference type="ChEBI" id="CHEBI:29035"/>
        <label>1</label>
    </ligand>
</feature>
<evidence type="ECO:0000256" key="2">
    <source>
        <dbReference type="ARBA" id="ARBA00012168"/>
    </source>
</evidence>
<keyword evidence="5 10" id="KW-0479">Metal-binding</keyword>
<evidence type="ECO:0000256" key="5">
    <source>
        <dbReference type="ARBA" id="ARBA00022723"/>
    </source>
</evidence>
<dbReference type="PATRIC" id="fig|1036673.3.peg.5796"/>
<proteinExistence type="inferred from homology"/>
<accession>F8FK75</accession>
<dbReference type="PRINTS" id="PR00116">
    <property type="entry name" value="ARGINASE"/>
</dbReference>
<evidence type="ECO:0000256" key="8">
    <source>
        <dbReference type="ARBA" id="ARBA00047391"/>
    </source>
</evidence>
<dbReference type="GO" id="GO:0005737">
    <property type="term" value="C:cytoplasm"/>
    <property type="evidence" value="ECO:0007669"/>
    <property type="project" value="TreeGrafter"/>
</dbReference>
<dbReference type="EC" id="3.5.3.1" evidence="2 9"/>
<feature type="binding site" evidence="10">
    <location>
        <position position="132"/>
    </location>
    <ligand>
        <name>Mn(2+)</name>
        <dbReference type="ChEBI" id="CHEBI:29035"/>
        <label>1</label>
    </ligand>
</feature>
<dbReference type="PIRSF" id="PIRSF036979">
    <property type="entry name" value="Arginase"/>
    <property type="match status" value="1"/>
</dbReference>
<evidence type="ECO:0000256" key="9">
    <source>
        <dbReference type="NCBIfam" id="TIGR01229"/>
    </source>
</evidence>
<evidence type="ECO:0000313" key="14">
    <source>
        <dbReference type="EMBL" id="AEI44756.1"/>
    </source>
</evidence>
<comment type="cofactor">
    <cofactor evidence="10 13">
        <name>Mn(2+)</name>
        <dbReference type="ChEBI" id="CHEBI:29035"/>
    </cofactor>
    <text evidence="10 13">Binds 2 manganese ions per subunit.</text>
</comment>
<comment type="pathway">
    <text evidence="1">Nitrogen metabolism; urea cycle; L-ornithine and urea from L-arginine: step 1/1.</text>
</comment>
<comment type="similarity">
    <text evidence="11 12">Belongs to the arginase family.</text>
</comment>
<dbReference type="Pfam" id="PF00491">
    <property type="entry name" value="Arginase"/>
    <property type="match status" value="1"/>
</dbReference>
<dbReference type="GO" id="GO:0004053">
    <property type="term" value="F:arginase activity"/>
    <property type="evidence" value="ECO:0007669"/>
    <property type="project" value="UniProtKB-UniRule"/>
</dbReference>
<dbReference type="KEGG" id="pms:KNP414_06234"/>
<gene>
    <name evidence="14" type="primary">rocF2</name>
    <name evidence="14" type="ordered locus">KNP414_06234</name>
</gene>
<name>F8FK75_PAEMK</name>
<dbReference type="SUPFAM" id="SSF52768">
    <property type="entry name" value="Arginase/deacetylase"/>
    <property type="match status" value="1"/>
</dbReference>
<dbReference type="Gene3D" id="3.40.800.10">
    <property type="entry name" value="Ureohydrolase domain"/>
    <property type="match status" value="1"/>
</dbReference>
<evidence type="ECO:0000256" key="1">
    <source>
        <dbReference type="ARBA" id="ARBA00005098"/>
    </source>
</evidence>
<evidence type="ECO:0000256" key="13">
    <source>
        <dbReference type="RuleBase" id="RU361159"/>
    </source>
</evidence>
<feature type="binding site" evidence="10">
    <location>
        <position position="128"/>
    </location>
    <ligand>
        <name>Mn(2+)</name>
        <dbReference type="ChEBI" id="CHEBI:29035"/>
        <label>1</label>
    </ligand>
</feature>
<dbReference type="EMBL" id="CP002869">
    <property type="protein sequence ID" value="AEI44756.1"/>
    <property type="molecule type" value="Genomic_DNA"/>
</dbReference>
<keyword evidence="7 10" id="KW-0464">Manganese</keyword>
<dbReference type="RefSeq" id="WP_013919900.1">
    <property type="nucleotide sequence ID" value="NC_015690.1"/>
</dbReference>
<dbReference type="UniPathway" id="UPA00158">
    <property type="reaction ID" value="UER00270"/>
</dbReference>
<feature type="binding site" evidence="10">
    <location>
        <position position="232"/>
    </location>
    <ligand>
        <name>Mn(2+)</name>
        <dbReference type="ChEBI" id="CHEBI:29035"/>
        <label>2</label>
    </ligand>
</feature>
<protein>
    <recommendedName>
        <fullName evidence="3 9">Arginase</fullName>
        <ecNumber evidence="2 9">3.5.3.1</ecNumber>
    </recommendedName>
</protein>
<keyword evidence="4 13" id="KW-0056">Arginine metabolism</keyword>
<dbReference type="FunFam" id="3.40.800.10:FF:000005">
    <property type="entry name" value="Arginase"/>
    <property type="match status" value="1"/>
</dbReference>
<dbReference type="InterPro" id="IPR020855">
    <property type="entry name" value="Ureohydrolase_Mn_BS"/>
</dbReference>
<dbReference type="HOGENOM" id="CLU_039478_6_1_9"/>
<dbReference type="InterPro" id="IPR023696">
    <property type="entry name" value="Ureohydrolase_dom_sf"/>
</dbReference>
<dbReference type="CDD" id="cd09989">
    <property type="entry name" value="Arginase"/>
    <property type="match status" value="1"/>
</dbReference>
<evidence type="ECO:0000313" key="15">
    <source>
        <dbReference type="Proteomes" id="UP000006620"/>
    </source>
</evidence>
<organism evidence="14 15">
    <name type="scientific">Paenibacillus mucilaginosus (strain KNP414)</name>
    <dbReference type="NCBI Taxonomy" id="1036673"/>
    <lineage>
        <taxon>Bacteria</taxon>
        <taxon>Bacillati</taxon>
        <taxon>Bacillota</taxon>
        <taxon>Bacilli</taxon>
        <taxon>Bacillales</taxon>
        <taxon>Paenibacillaceae</taxon>
        <taxon>Paenibacillus</taxon>
    </lineage>
</organism>
<evidence type="ECO:0000256" key="3">
    <source>
        <dbReference type="ARBA" id="ARBA00018123"/>
    </source>
</evidence>
<evidence type="ECO:0000256" key="7">
    <source>
        <dbReference type="ARBA" id="ARBA00023211"/>
    </source>
</evidence>
<comment type="catalytic activity">
    <reaction evidence="8 13">
        <text>L-arginine + H2O = urea + L-ornithine</text>
        <dbReference type="Rhea" id="RHEA:20569"/>
        <dbReference type="ChEBI" id="CHEBI:15377"/>
        <dbReference type="ChEBI" id="CHEBI:16199"/>
        <dbReference type="ChEBI" id="CHEBI:32682"/>
        <dbReference type="ChEBI" id="CHEBI:46911"/>
        <dbReference type="EC" id="3.5.3.1"/>
    </reaction>
</comment>
<dbReference type="InterPro" id="IPR006035">
    <property type="entry name" value="Ureohydrolase"/>
</dbReference>
<evidence type="ECO:0000256" key="4">
    <source>
        <dbReference type="ARBA" id="ARBA00022503"/>
    </source>
</evidence>
<reference evidence="15" key="1">
    <citation type="submission" date="2011-06" db="EMBL/GenBank/DDBJ databases">
        <title>Complete genome sequence of Paenibacillus mucilaginosus KNP414.</title>
        <authorList>
            <person name="Wang J."/>
            <person name="Hu S."/>
            <person name="Hu X."/>
            <person name="Zhang B."/>
            <person name="Dong D."/>
            <person name="Zhang S."/>
            <person name="Zhao K."/>
            <person name="Wu D."/>
        </authorList>
    </citation>
    <scope>NUCLEOTIDE SEQUENCE [LARGE SCALE GENOMIC DNA]</scope>
    <source>
        <strain evidence="15">KNP414</strain>
    </source>
</reference>
<dbReference type="InterPro" id="IPR014033">
    <property type="entry name" value="Arginase"/>
</dbReference>
<dbReference type="AlphaFoldDB" id="F8FK75"/>
<dbReference type="GO" id="GO:0030145">
    <property type="term" value="F:manganese ion binding"/>
    <property type="evidence" value="ECO:0007669"/>
    <property type="project" value="TreeGrafter"/>
</dbReference>
<dbReference type="PROSITE" id="PS51409">
    <property type="entry name" value="ARGINASE_2"/>
    <property type="match status" value="1"/>
</dbReference>
<dbReference type="PROSITE" id="PS01053">
    <property type="entry name" value="ARGINASE_1"/>
    <property type="match status" value="1"/>
</dbReference>
<evidence type="ECO:0000256" key="6">
    <source>
        <dbReference type="ARBA" id="ARBA00022801"/>
    </source>
</evidence>
<feature type="binding site" evidence="10">
    <location>
        <position position="234"/>
    </location>
    <ligand>
        <name>Mn(2+)</name>
        <dbReference type="ChEBI" id="CHEBI:29035"/>
        <label>2</label>
    </ligand>
</feature>
<reference evidence="14 15" key="2">
    <citation type="journal article" date="2013" name="Genome Announc.">
        <title>Genome Sequence of Growth-Improving Paenibacillus mucilaginosus Strain KNP414.</title>
        <authorList>
            <person name="Lu J.J."/>
            <person name="Wang J.F."/>
            <person name="Hu X.F."/>
        </authorList>
    </citation>
    <scope>NUCLEOTIDE SEQUENCE [LARGE SCALE GENOMIC DNA]</scope>
    <source>
        <strain evidence="14 15">KNP414</strain>
    </source>
</reference>
<dbReference type="GO" id="GO:0006525">
    <property type="term" value="P:arginine metabolic process"/>
    <property type="evidence" value="ECO:0007669"/>
    <property type="project" value="UniProtKB-KW"/>
</dbReference>
<evidence type="ECO:0000256" key="12">
    <source>
        <dbReference type="RuleBase" id="RU003684"/>
    </source>
</evidence>